<dbReference type="OrthoDB" id="1751882at2759"/>
<evidence type="ECO:0000256" key="1">
    <source>
        <dbReference type="SAM" id="MobiDB-lite"/>
    </source>
</evidence>
<reference evidence="2 3" key="1">
    <citation type="journal article" date="2015" name="Proc. Natl. Acad. Sci. U.S.A.">
        <title>The resurrection genome of Boea hygrometrica: A blueprint for survival of dehydration.</title>
        <authorList>
            <person name="Xiao L."/>
            <person name="Yang G."/>
            <person name="Zhang L."/>
            <person name="Yang X."/>
            <person name="Zhao S."/>
            <person name="Ji Z."/>
            <person name="Zhou Q."/>
            <person name="Hu M."/>
            <person name="Wang Y."/>
            <person name="Chen M."/>
            <person name="Xu Y."/>
            <person name="Jin H."/>
            <person name="Xiao X."/>
            <person name="Hu G."/>
            <person name="Bao F."/>
            <person name="Hu Y."/>
            <person name="Wan P."/>
            <person name="Li L."/>
            <person name="Deng X."/>
            <person name="Kuang T."/>
            <person name="Xiang C."/>
            <person name="Zhu J.K."/>
            <person name="Oliver M.J."/>
            <person name="He Y."/>
        </authorList>
    </citation>
    <scope>NUCLEOTIDE SEQUENCE [LARGE SCALE GENOMIC DNA]</scope>
    <source>
        <strain evidence="3">cv. XS01</strain>
    </source>
</reference>
<evidence type="ECO:0000313" key="3">
    <source>
        <dbReference type="Proteomes" id="UP000250235"/>
    </source>
</evidence>
<dbReference type="EMBL" id="KV007757">
    <property type="protein sequence ID" value="KZV31039.1"/>
    <property type="molecule type" value="Genomic_DNA"/>
</dbReference>
<protein>
    <submittedName>
        <fullName evidence="2">Pentatricopeptide repeat-containing protein mitochondrial-like</fullName>
    </submittedName>
</protein>
<evidence type="ECO:0000313" key="2">
    <source>
        <dbReference type="EMBL" id="KZV31039.1"/>
    </source>
</evidence>
<feature type="compositionally biased region" description="Basic and acidic residues" evidence="1">
    <location>
        <begin position="280"/>
        <end position="290"/>
    </location>
</feature>
<feature type="compositionally biased region" description="Low complexity" evidence="1">
    <location>
        <begin position="159"/>
        <end position="174"/>
    </location>
</feature>
<name>A0A2Z7BCA6_9LAMI</name>
<organism evidence="2 3">
    <name type="scientific">Dorcoceras hygrometricum</name>
    <dbReference type="NCBI Taxonomy" id="472368"/>
    <lineage>
        <taxon>Eukaryota</taxon>
        <taxon>Viridiplantae</taxon>
        <taxon>Streptophyta</taxon>
        <taxon>Embryophyta</taxon>
        <taxon>Tracheophyta</taxon>
        <taxon>Spermatophyta</taxon>
        <taxon>Magnoliopsida</taxon>
        <taxon>eudicotyledons</taxon>
        <taxon>Gunneridae</taxon>
        <taxon>Pentapetalae</taxon>
        <taxon>asterids</taxon>
        <taxon>lamiids</taxon>
        <taxon>Lamiales</taxon>
        <taxon>Gesneriaceae</taxon>
        <taxon>Didymocarpoideae</taxon>
        <taxon>Trichosporeae</taxon>
        <taxon>Loxocarpinae</taxon>
        <taxon>Dorcoceras</taxon>
    </lineage>
</organism>
<proteinExistence type="predicted"/>
<dbReference type="Proteomes" id="UP000250235">
    <property type="component" value="Unassembled WGS sequence"/>
</dbReference>
<keyword evidence="3" id="KW-1185">Reference proteome</keyword>
<feature type="compositionally biased region" description="Polar residues" evidence="1">
    <location>
        <begin position="177"/>
        <end position="188"/>
    </location>
</feature>
<feature type="region of interest" description="Disordered" evidence="1">
    <location>
        <begin position="280"/>
        <end position="304"/>
    </location>
</feature>
<gene>
    <name evidence="2" type="ORF">F511_14979</name>
</gene>
<sequence length="304" mass="33504">MLRCALVCLRELLQAGAKRCRFERWSDVALLEVRRRRIVLSKMALDRGISRFVALSSSSLGLSISTSLETGVAGLEEREVAVVLECLRDCGPVVLLFFDSFGVLQVTKLDRVELQLVDPLFDLSRSCIDIYIEPGDVMCLESLCHNCAQPGHFSRVRPVGGQSLSQSRQGSVRGYSQRPQPFAQTQRSGFRPREPSRFGGPSRPQFPGSQQAQVNALTSEQAAEMSAIQSMKVRAAIAHVFESDKDYNDLVFVIHSTILFSPQLSYVRLTNLARMETSLKDDRNKSDHDGGGTAARGGAAAVVR</sequence>
<accession>A0A2Z7BCA6</accession>
<feature type="region of interest" description="Disordered" evidence="1">
    <location>
        <begin position="158"/>
        <end position="211"/>
    </location>
</feature>
<dbReference type="AlphaFoldDB" id="A0A2Z7BCA6"/>